<feature type="compositionally biased region" description="Polar residues" evidence="1">
    <location>
        <begin position="43"/>
        <end position="54"/>
    </location>
</feature>
<name>A0A7J6NZB6_PEROL</name>
<dbReference type="PANTHER" id="PTHR36513">
    <property type="entry name" value="ABC TRANSMEMBRANE TYPE-1 DOMAIN-CONTAINING PROTEIN"/>
    <property type="match status" value="1"/>
</dbReference>
<evidence type="ECO:0000256" key="1">
    <source>
        <dbReference type="SAM" id="MobiDB-lite"/>
    </source>
</evidence>
<sequence>MSARPPNPTGKYWHIVSLVESVLVTISPPGGHEPAIDAMDTPPTDTSTGNPTSSGGAGRLKVYRKTVSGGPNSLSRSFTALYHRNAPLNELALMKSFFAMENRRLRRVLGGRARARGSGGKALKVTVVFLVILFILTQLAFMSSTSDDKDATDVIHSPWVLAILIIATTVVCGVTVYSCYQTPEHVTGKLALAVLYLAMMWYLWVFDYEAKRPSLFSDLTSGETTVIGWFLTLEFIIFVAYVITHWFYPYIVSKLELWPTGAKLWFRFRQVDSPHKDSVKFSYRPSGVFGRRYTFTYSGTVDRDGYPHGYGVWSDDSYHGECLFGRWRHGLPVGPFTSRERGSGATFSSQHIAYCTSRMEGLDQKYCIPIRSHQGLRYGVCGVEASTGGGFFEHLPTTGEHILFESLSGAIAEVRASRAPAKIMASDDDQLSVDDDDVSSTAHRQYAAQAQDEMNLDLDFTIVNDDELEVLTQDPRVTNGASETCAKGSIEYHALGNRIYLRKEDYLKIPAQLTEDRGEALIFMHGYNCSTEFAMCKLGQLACPRQGTWVSLTPARSDGVNWGVPASIAVAFRNILPIVFSQSTGQALMYFQAKDAVPLFGGDCARLIRRLGECGVTRIHILTHSMGARLWFSAFHDLIRDGYLDETFRRSTSPVIPLEPLIDAPRPLDMDKSDEDLAGIEGGERRLINVRNVCLMNPDYDLEEFKIRDVPLLEKYVARTTVYADRNDGALFWAENFNRAKALGRHTDDVRMPAPPCGETSRLISEDPGGSCQPSASVTAATSRLGRKRGPLCERIDVIDCTDMDQNVHSLRHSYFNLNMQIVGDITDIIRSELPARLRSRSLFNMGASPSSPEVSCAGPQSDLLVPSDVLPSSTPYHYSLAPELAIFLDLASIDRVFDRQQMAMDELKRRVWRFLGYRRPRRLTVAQRVETGLTILGGMLPGGDRLVMLHRIAGSDGEGQSEIATIDCRKTPLHIKPFYTKTDVDLEDITTDAKGCVFFLSKNHIFRVDPEGQQGAPVELSTNIEEVAPSHQLDYIQYCDDYLYLYEHVEQQLLRVPEDGGDCEKAFDFDKAWNISSFDVRERHGRVEILSCSNDSNTSIQWRREGEETPRSVDVPFASRCRFLDHPTADLAVVGCCRSCFVRVVDLAANTELCSIELPEARSVCSVLVNDTASQIYVTEWRVNHTYLTQLFIHYYDGDSEDDHQVHQEELLPVED</sequence>
<reference evidence="3 4" key="1">
    <citation type="submission" date="2020-04" db="EMBL/GenBank/DDBJ databases">
        <title>Perkinsus olseni comparative genomics.</title>
        <authorList>
            <person name="Bogema D.R."/>
        </authorList>
    </citation>
    <scope>NUCLEOTIDE SEQUENCE [LARGE SCALE GENOMIC DNA]</scope>
    <source>
        <strain evidence="3">00978-12</strain>
    </source>
</reference>
<dbReference type="Pfam" id="PF05990">
    <property type="entry name" value="DUF900"/>
    <property type="match status" value="1"/>
</dbReference>
<protein>
    <submittedName>
        <fullName evidence="3">Uncharacterized protein</fullName>
    </submittedName>
</protein>
<organism evidence="3 4">
    <name type="scientific">Perkinsus olseni</name>
    <name type="common">Perkinsus atlanticus</name>
    <dbReference type="NCBI Taxonomy" id="32597"/>
    <lineage>
        <taxon>Eukaryota</taxon>
        <taxon>Sar</taxon>
        <taxon>Alveolata</taxon>
        <taxon>Perkinsozoa</taxon>
        <taxon>Perkinsea</taxon>
        <taxon>Perkinsida</taxon>
        <taxon>Perkinsidae</taxon>
        <taxon>Perkinsus</taxon>
    </lineage>
</organism>
<feature type="region of interest" description="Disordered" evidence="1">
    <location>
        <begin position="30"/>
        <end position="58"/>
    </location>
</feature>
<feature type="transmembrane region" description="Helical" evidence="2">
    <location>
        <begin position="187"/>
        <end position="206"/>
    </location>
</feature>
<dbReference type="SUPFAM" id="SSF75011">
    <property type="entry name" value="3-carboxy-cis,cis-mucoante lactonizing enzyme"/>
    <property type="match status" value="1"/>
</dbReference>
<feature type="transmembrane region" description="Helical" evidence="2">
    <location>
        <begin position="122"/>
        <end position="141"/>
    </location>
</feature>
<proteinExistence type="predicted"/>
<feature type="transmembrane region" description="Helical" evidence="2">
    <location>
        <begin position="161"/>
        <end position="180"/>
    </location>
</feature>
<accession>A0A7J6NZB6</accession>
<keyword evidence="2" id="KW-1133">Transmembrane helix</keyword>
<dbReference type="EMBL" id="JABANP010000130">
    <property type="protein sequence ID" value="KAF4689224.1"/>
    <property type="molecule type" value="Genomic_DNA"/>
</dbReference>
<gene>
    <name evidence="3" type="ORF">FOZ60_001917</name>
</gene>
<dbReference type="AlphaFoldDB" id="A0A7J6NZB6"/>
<dbReference type="InterPro" id="IPR010297">
    <property type="entry name" value="DUF900_hydrolase"/>
</dbReference>
<evidence type="ECO:0000313" key="4">
    <source>
        <dbReference type="Proteomes" id="UP000541610"/>
    </source>
</evidence>
<keyword evidence="2" id="KW-0472">Membrane</keyword>
<comment type="caution">
    <text evidence="3">The sequence shown here is derived from an EMBL/GenBank/DDBJ whole genome shotgun (WGS) entry which is preliminary data.</text>
</comment>
<evidence type="ECO:0000313" key="3">
    <source>
        <dbReference type="EMBL" id="KAF4689224.1"/>
    </source>
</evidence>
<dbReference type="OrthoDB" id="439125at2759"/>
<evidence type="ECO:0000256" key="2">
    <source>
        <dbReference type="SAM" id="Phobius"/>
    </source>
</evidence>
<keyword evidence="2" id="KW-0812">Transmembrane</keyword>
<feature type="transmembrane region" description="Helical" evidence="2">
    <location>
        <begin position="226"/>
        <end position="248"/>
    </location>
</feature>
<dbReference type="PANTHER" id="PTHR36513:SF1">
    <property type="entry name" value="TRANSMEMBRANE PROTEIN"/>
    <property type="match status" value="1"/>
</dbReference>
<dbReference type="Proteomes" id="UP000541610">
    <property type="component" value="Unassembled WGS sequence"/>
</dbReference>